<reference evidence="1" key="1">
    <citation type="journal article" date="2020" name="mSystems">
        <title>Genome- and Community-Level Interaction Insights into Carbon Utilization and Element Cycling Functions of Hydrothermarchaeota in Hydrothermal Sediment.</title>
        <authorList>
            <person name="Zhou Z."/>
            <person name="Liu Y."/>
            <person name="Xu W."/>
            <person name="Pan J."/>
            <person name="Luo Z.H."/>
            <person name="Li M."/>
        </authorList>
    </citation>
    <scope>NUCLEOTIDE SEQUENCE [LARGE SCALE GENOMIC DNA]</scope>
    <source>
        <strain evidence="1">SpSt-301</strain>
    </source>
</reference>
<proteinExistence type="predicted"/>
<dbReference type="Pfam" id="PF11588">
    <property type="entry name" value="DUF3243"/>
    <property type="match status" value="1"/>
</dbReference>
<dbReference type="Gene3D" id="1.10.760.20">
    <property type="entry name" value="Protein of unknown function DUF3243"/>
    <property type="match status" value="1"/>
</dbReference>
<evidence type="ECO:0000313" key="1">
    <source>
        <dbReference type="EMBL" id="HDW51675.1"/>
    </source>
</evidence>
<comment type="caution">
    <text evidence="1">The sequence shown here is derived from an EMBL/GenBank/DDBJ whole genome shotgun (WGS) entry which is preliminary data.</text>
</comment>
<dbReference type="EMBL" id="DSMV01000177">
    <property type="protein sequence ID" value="HDW51675.1"/>
    <property type="molecule type" value="Genomic_DNA"/>
</dbReference>
<gene>
    <name evidence="1" type="ORF">ENQ35_02925</name>
</gene>
<protein>
    <submittedName>
        <fullName evidence="1">DUF3243 family protein</fullName>
    </submittedName>
</protein>
<dbReference type="InterPro" id="IPR038292">
    <property type="entry name" value="YmfJ/YflH_sf"/>
</dbReference>
<dbReference type="AlphaFoldDB" id="A0A7C1JF72"/>
<name>A0A7C1JF72_9THEO</name>
<accession>A0A7C1JF72</accession>
<organism evidence="1">
    <name type="scientific">Ammonifex degensii</name>
    <dbReference type="NCBI Taxonomy" id="42838"/>
    <lineage>
        <taxon>Bacteria</taxon>
        <taxon>Bacillati</taxon>
        <taxon>Bacillota</taxon>
        <taxon>Clostridia</taxon>
        <taxon>Thermoanaerobacterales</taxon>
        <taxon>Thermoanaerobacteraceae</taxon>
        <taxon>Ammonifex</taxon>
    </lineage>
</organism>
<dbReference type="InterPro" id="IPR021637">
    <property type="entry name" value="DUF3243"/>
</dbReference>
<sequence>MEIDLRWNEFKEWLGKGLKALRLLGVSDKNAEDLSYRVGEFLSRHADAANREQRLIKELWDQGTEAERRALASMLARLVERDTLEREKPPELNS</sequence>